<feature type="compositionally biased region" description="Pro residues" evidence="9">
    <location>
        <begin position="656"/>
        <end position="668"/>
    </location>
</feature>
<dbReference type="Gene3D" id="1.10.510.10">
    <property type="entry name" value="Transferase(Phosphotransferase) domain 1"/>
    <property type="match status" value="1"/>
</dbReference>
<evidence type="ECO:0000256" key="8">
    <source>
        <dbReference type="ARBA" id="ARBA00022840"/>
    </source>
</evidence>
<evidence type="ECO:0000256" key="3">
    <source>
        <dbReference type="ARBA" id="ARBA00022598"/>
    </source>
</evidence>
<evidence type="ECO:0000256" key="1">
    <source>
        <dbReference type="ARBA" id="ARBA00008276"/>
    </source>
</evidence>
<dbReference type="CDD" id="cd14099">
    <property type="entry name" value="STKc_PLK"/>
    <property type="match status" value="1"/>
</dbReference>
<proteinExistence type="inferred from homology"/>
<gene>
    <name evidence="12" type="primary">CDC5</name>
    <name evidence="12" type="ORF">HK105_204872</name>
</gene>
<keyword evidence="5" id="KW-0677">Repeat</keyword>
<feature type="domain" description="POLO box" evidence="11">
    <location>
        <begin position="731"/>
        <end position="816"/>
    </location>
</feature>
<feature type="compositionally biased region" description="Low complexity" evidence="9">
    <location>
        <begin position="669"/>
        <end position="679"/>
    </location>
</feature>
<dbReference type="InterPro" id="IPR011009">
    <property type="entry name" value="Kinase-like_dom_sf"/>
</dbReference>
<keyword evidence="8" id="KW-0067">ATP-binding</keyword>
<evidence type="ECO:0000256" key="4">
    <source>
        <dbReference type="ARBA" id="ARBA00022679"/>
    </source>
</evidence>
<feature type="region of interest" description="Disordered" evidence="9">
    <location>
        <begin position="578"/>
        <end position="679"/>
    </location>
</feature>
<evidence type="ECO:0000313" key="13">
    <source>
        <dbReference type="Proteomes" id="UP001527925"/>
    </source>
</evidence>
<dbReference type="InterPro" id="IPR018109">
    <property type="entry name" value="Folylpolyglutamate_synth_CS"/>
</dbReference>
<evidence type="ECO:0000259" key="10">
    <source>
        <dbReference type="PROSITE" id="PS50011"/>
    </source>
</evidence>
<feature type="region of interest" description="Disordered" evidence="9">
    <location>
        <begin position="503"/>
        <end position="530"/>
    </location>
</feature>
<dbReference type="SUPFAM" id="SSF82615">
    <property type="entry name" value="Polo-box domain"/>
    <property type="match status" value="2"/>
</dbReference>
<name>A0ABR4N848_9FUNG</name>
<accession>A0ABR4N848</accession>
<dbReference type="Pfam" id="PF00069">
    <property type="entry name" value="Pkinase"/>
    <property type="match status" value="1"/>
</dbReference>
<dbReference type="Gene3D" id="3.30.1120.30">
    <property type="entry name" value="POLO box domain"/>
    <property type="match status" value="2"/>
</dbReference>
<feature type="compositionally biased region" description="Low complexity" evidence="9">
    <location>
        <begin position="609"/>
        <end position="622"/>
    </location>
</feature>
<sequence>MAIVLGLERITALLERLGNPQRGLRVVHVAGTNGKGSVCACVASILRAAGVRVGSFNSPYLLEPRDSVRVDCEPVAAAAFERATEQVAAADAALGIGATAFEQQTAAALVLLREARVEVAVMEVGLGGRHDATNVIDAPEVAVVTAIGLDHTEYLGTTVEAIAAHKAGIIKAGSAVVIGPQEDAAATRVIEEHARAAGCAWVAPSLKSSKQKHKLLSEIKIHRSLSHPCIVKFYHVFEDDVNVYMILELCENKTFVEMLKKRKRLSDPEIRYYMHQLFDSIRYMHRHGVIHRDIKLGNLFLSDRMHLKIGDFGLAAVIKHDGERKKTICGTPNYIAPEVLFNKEGHSFEVDVWSLGVVMYTLAVGKPPFQTKDVNSIYERIRENNLEFPAAVPVSSEIRTIIKSLLNSNPEQRPSIDDVLEHPFFAYQPMPAQIPVSALSATPKFDASNLIPAPGLASSSGSYSSGSSSGLAVPDVREGAYGGMAGSASAPLGGGAYQAEAISSQTPQQHFSRQDPYAAPTRHGPELRHYDPVRIPGAIRANGHAIALSPESAKPPGPPSGQTSPVNARELWARQHDAPDAGRQDYPQDTSPEPAAGPAVPQYDRNASQRAHQQPQQRQNQAESLDHQAARQPSQETAQPGARRGALEPQRRPSPQNQPPEPALPPTASPAANANGSSPRRGFVLLEELLRTLDTGIQKRINNPTSGVDEINEGIAQFGLEELQLDHPDMFVTKWIDYSNKYGLGYQLRDGSVGVYFNDLTTIILAADNHHFEYLHYNRNGSRTVMHRDAYTFDNFPESLNKKVTLLRHFRGYMRENLFRTFASNPDTAPRIESLDYLTKYLRTREGVFFRLSNNTLQLNLLDHTKLIVSGQGRYLTYIDSNREMQTQTLAWFLSQGPDEVIERLMYIRDVIHQMLARRSQRAAGAGV</sequence>
<dbReference type="PANTHER" id="PTHR24345:SF0">
    <property type="entry name" value="CELL CYCLE SERINE_THREONINE-PROTEIN KINASE CDC5_MSD2"/>
    <property type="match status" value="1"/>
</dbReference>
<dbReference type="InterPro" id="IPR000959">
    <property type="entry name" value="POLO_box_dom"/>
</dbReference>
<comment type="caution">
    <text evidence="12">The sequence shown here is derived from an EMBL/GenBank/DDBJ whole genome shotgun (WGS) entry which is preliminary data.</text>
</comment>
<protein>
    <submittedName>
        <fullName evidence="12">Cell cycle serine/threonine-protein kinase cdc5/MSD2</fullName>
        <ecNumber evidence="12">2.7.11.21</ecNumber>
    </submittedName>
</protein>
<dbReference type="PROSITE" id="PS01012">
    <property type="entry name" value="FOLYLPOLYGLU_SYNT_2"/>
    <property type="match status" value="1"/>
</dbReference>
<dbReference type="SMART" id="SM00220">
    <property type="entry name" value="S_TKc"/>
    <property type="match status" value="1"/>
</dbReference>
<keyword evidence="3" id="KW-0436">Ligase</keyword>
<dbReference type="InterPro" id="IPR033695">
    <property type="entry name" value="POLO_box_2"/>
</dbReference>
<dbReference type="Gene3D" id="3.40.1190.10">
    <property type="entry name" value="Mur-like, catalytic domain"/>
    <property type="match status" value="1"/>
</dbReference>
<evidence type="ECO:0000256" key="5">
    <source>
        <dbReference type="ARBA" id="ARBA00022737"/>
    </source>
</evidence>
<evidence type="ECO:0000256" key="2">
    <source>
        <dbReference type="ARBA" id="ARBA00022527"/>
    </source>
</evidence>
<reference evidence="12 13" key="1">
    <citation type="submission" date="2023-09" db="EMBL/GenBank/DDBJ databases">
        <title>Pangenome analysis of Batrachochytrium dendrobatidis and related Chytrids.</title>
        <authorList>
            <person name="Yacoub M.N."/>
            <person name="Stajich J.E."/>
            <person name="James T.Y."/>
        </authorList>
    </citation>
    <scope>NUCLEOTIDE SEQUENCE [LARGE SCALE GENOMIC DNA]</scope>
    <source>
        <strain evidence="12 13">JEL0888</strain>
    </source>
</reference>
<dbReference type="Pfam" id="PF00659">
    <property type="entry name" value="POLO_box"/>
    <property type="match status" value="2"/>
</dbReference>
<dbReference type="GO" id="GO:0016301">
    <property type="term" value="F:kinase activity"/>
    <property type="evidence" value="ECO:0007669"/>
    <property type="project" value="UniProtKB-KW"/>
</dbReference>
<dbReference type="SUPFAM" id="SSF53623">
    <property type="entry name" value="MurD-like peptide ligases, catalytic domain"/>
    <property type="match status" value="1"/>
</dbReference>
<keyword evidence="7 12" id="KW-0418">Kinase</keyword>
<dbReference type="InterPro" id="IPR033701">
    <property type="entry name" value="POLO_box_1"/>
</dbReference>
<dbReference type="SUPFAM" id="SSF56112">
    <property type="entry name" value="Protein kinase-like (PK-like)"/>
    <property type="match status" value="1"/>
</dbReference>
<dbReference type="PROSITE" id="PS50011">
    <property type="entry name" value="PROTEIN_KINASE_DOM"/>
    <property type="match status" value="1"/>
</dbReference>
<evidence type="ECO:0000256" key="6">
    <source>
        <dbReference type="ARBA" id="ARBA00022741"/>
    </source>
</evidence>
<dbReference type="NCBIfam" id="TIGR01499">
    <property type="entry name" value="folC"/>
    <property type="match status" value="1"/>
</dbReference>
<keyword evidence="13" id="KW-1185">Reference proteome</keyword>
<dbReference type="PROSITE" id="PS00108">
    <property type="entry name" value="PROTEIN_KINASE_ST"/>
    <property type="match status" value="1"/>
</dbReference>
<evidence type="ECO:0000313" key="12">
    <source>
        <dbReference type="EMBL" id="KAL2915687.1"/>
    </source>
</evidence>
<dbReference type="InterPro" id="IPR036565">
    <property type="entry name" value="Mur-like_cat_sf"/>
</dbReference>
<dbReference type="PROSITE" id="PS50078">
    <property type="entry name" value="POLO_BOX"/>
    <property type="match status" value="2"/>
</dbReference>
<evidence type="ECO:0000259" key="11">
    <source>
        <dbReference type="PROSITE" id="PS50078"/>
    </source>
</evidence>
<keyword evidence="2" id="KW-0723">Serine/threonine-protein kinase</keyword>
<comment type="similarity">
    <text evidence="1">Belongs to the folylpolyglutamate synthase family.</text>
</comment>
<evidence type="ECO:0000256" key="9">
    <source>
        <dbReference type="SAM" id="MobiDB-lite"/>
    </source>
</evidence>
<organism evidence="12 13">
    <name type="scientific">Polyrhizophydium stewartii</name>
    <dbReference type="NCBI Taxonomy" id="2732419"/>
    <lineage>
        <taxon>Eukaryota</taxon>
        <taxon>Fungi</taxon>
        <taxon>Fungi incertae sedis</taxon>
        <taxon>Chytridiomycota</taxon>
        <taxon>Chytridiomycota incertae sedis</taxon>
        <taxon>Chytridiomycetes</taxon>
        <taxon>Rhizophydiales</taxon>
        <taxon>Rhizophydiales incertae sedis</taxon>
        <taxon>Polyrhizophydium</taxon>
    </lineage>
</organism>
<dbReference type="Proteomes" id="UP001527925">
    <property type="component" value="Unassembled WGS sequence"/>
</dbReference>
<evidence type="ECO:0000256" key="7">
    <source>
        <dbReference type="ARBA" id="ARBA00022777"/>
    </source>
</evidence>
<dbReference type="InterPro" id="IPR001645">
    <property type="entry name" value="Folylpolyglutamate_synth"/>
</dbReference>
<feature type="domain" description="POLO box" evidence="11">
    <location>
        <begin position="837"/>
        <end position="917"/>
    </location>
</feature>
<dbReference type="InterPro" id="IPR000719">
    <property type="entry name" value="Prot_kinase_dom"/>
</dbReference>
<dbReference type="PANTHER" id="PTHR24345">
    <property type="entry name" value="SERINE/THREONINE-PROTEIN KINASE PLK"/>
    <property type="match status" value="1"/>
</dbReference>
<keyword evidence="4 12" id="KW-0808">Transferase</keyword>
<feature type="domain" description="Protein kinase" evidence="10">
    <location>
        <begin position="156"/>
        <end position="425"/>
    </location>
</feature>
<keyword evidence="6" id="KW-0547">Nucleotide-binding</keyword>
<dbReference type="CDD" id="cd13118">
    <property type="entry name" value="POLO_box_1"/>
    <property type="match status" value="1"/>
</dbReference>
<dbReference type="PROSITE" id="PS01011">
    <property type="entry name" value="FOLYLPOLYGLU_SYNT_1"/>
    <property type="match status" value="1"/>
</dbReference>
<dbReference type="CDD" id="cd13117">
    <property type="entry name" value="POLO_box_2"/>
    <property type="match status" value="1"/>
</dbReference>
<dbReference type="InterPro" id="IPR008271">
    <property type="entry name" value="Ser/Thr_kinase_AS"/>
</dbReference>
<dbReference type="EMBL" id="JADGIZ020000022">
    <property type="protein sequence ID" value="KAL2915687.1"/>
    <property type="molecule type" value="Genomic_DNA"/>
</dbReference>
<dbReference type="EC" id="2.7.11.21" evidence="12"/>
<dbReference type="InterPro" id="IPR036947">
    <property type="entry name" value="POLO_box_dom_sf"/>
</dbReference>